<dbReference type="InterPro" id="IPR046670">
    <property type="entry name" value="DUF6540"/>
</dbReference>
<comment type="caution">
    <text evidence="2">The sequence shown here is derived from an EMBL/GenBank/DDBJ whole genome shotgun (WGS) entry which is preliminary data.</text>
</comment>
<dbReference type="OrthoDB" id="4135672at2759"/>
<evidence type="ECO:0000313" key="2">
    <source>
        <dbReference type="EMBL" id="CAG8950630.1"/>
    </source>
</evidence>
<sequence>MPDHEMPRGTQDITTEANGNGMIHHVTGDITHFRNALRYMQREEHDPKSQKPSSTRKHLGTIQASDYPHGQKMNELLKAQPPPPKQKELQHQDDEDGAVETWWRFSTPRASLARP</sequence>
<dbReference type="Pfam" id="PF20174">
    <property type="entry name" value="DUF6540"/>
    <property type="match status" value="1"/>
</dbReference>
<keyword evidence="3" id="KW-1185">Reference proteome</keyword>
<name>A0A9N9PP32_9HELO</name>
<dbReference type="Proteomes" id="UP000696280">
    <property type="component" value="Unassembled WGS sequence"/>
</dbReference>
<proteinExistence type="predicted"/>
<evidence type="ECO:0000313" key="3">
    <source>
        <dbReference type="Proteomes" id="UP000696280"/>
    </source>
</evidence>
<feature type="region of interest" description="Disordered" evidence="1">
    <location>
        <begin position="38"/>
        <end position="115"/>
    </location>
</feature>
<accession>A0A9N9PP32</accession>
<evidence type="ECO:0000256" key="1">
    <source>
        <dbReference type="SAM" id="MobiDB-lite"/>
    </source>
</evidence>
<feature type="compositionally biased region" description="Basic and acidic residues" evidence="1">
    <location>
        <begin position="40"/>
        <end position="49"/>
    </location>
</feature>
<dbReference type="AlphaFoldDB" id="A0A9N9PP32"/>
<dbReference type="EMBL" id="CAJVRL010000038">
    <property type="protein sequence ID" value="CAG8950630.1"/>
    <property type="molecule type" value="Genomic_DNA"/>
</dbReference>
<reference evidence="2" key="1">
    <citation type="submission" date="2021-07" db="EMBL/GenBank/DDBJ databases">
        <authorList>
            <person name="Durling M."/>
        </authorList>
    </citation>
    <scope>NUCLEOTIDE SEQUENCE</scope>
</reference>
<feature type="region of interest" description="Disordered" evidence="1">
    <location>
        <begin position="1"/>
        <end position="23"/>
    </location>
</feature>
<organism evidence="2 3">
    <name type="scientific">Hymenoscyphus fraxineus</name>
    <dbReference type="NCBI Taxonomy" id="746836"/>
    <lineage>
        <taxon>Eukaryota</taxon>
        <taxon>Fungi</taxon>
        <taxon>Dikarya</taxon>
        <taxon>Ascomycota</taxon>
        <taxon>Pezizomycotina</taxon>
        <taxon>Leotiomycetes</taxon>
        <taxon>Helotiales</taxon>
        <taxon>Helotiaceae</taxon>
        <taxon>Hymenoscyphus</taxon>
    </lineage>
</organism>
<gene>
    <name evidence="2" type="ORF">HYFRA_00002839</name>
</gene>
<protein>
    <submittedName>
        <fullName evidence="2">Uncharacterized protein</fullName>
    </submittedName>
</protein>